<dbReference type="Proteomes" id="UP000620064">
    <property type="component" value="Unassembled WGS sequence"/>
</dbReference>
<evidence type="ECO:0000313" key="2">
    <source>
        <dbReference type="Proteomes" id="UP000620064"/>
    </source>
</evidence>
<accession>A0ABQ2NGE2</accession>
<organism evidence="1 2">
    <name type="scientific">Cloacibacterium rupense</name>
    <dbReference type="NCBI Taxonomy" id="517423"/>
    <lineage>
        <taxon>Bacteria</taxon>
        <taxon>Pseudomonadati</taxon>
        <taxon>Bacteroidota</taxon>
        <taxon>Flavobacteriia</taxon>
        <taxon>Flavobacteriales</taxon>
        <taxon>Weeksellaceae</taxon>
    </lineage>
</organism>
<protein>
    <recommendedName>
        <fullName evidence="3">DUF2071 domain-containing protein</fullName>
    </recommendedName>
</protein>
<dbReference type="RefSeq" id="WP_188616288.1">
    <property type="nucleotide sequence ID" value="NZ_BMLV01000001.1"/>
</dbReference>
<gene>
    <name evidence="1" type="ORF">GCM10010992_02780</name>
</gene>
<dbReference type="PANTHER" id="PTHR39186">
    <property type="entry name" value="DUF2071 FAMILY PROTEIN"/>
    <property type="match status" value="1"/>
</dbReference>
<keyword evidence="2" id="KW-1185">Reference proteome</keyword>
<sequence>MNFLTAEWRKLAIINYEVNPEILEKYLPNGVELDFWDGKCLISVVGFMFLNTQLLGISVPFHRNFEELNLRFYVKKWENQQWKRGVVFIKEIVPKKALSFIANTFYKEHYETLPMKHLISENTEEITVEYFWGENLNNIIQLVAKNNQQKMLQNSDFEFITEHYFGYTKNGEKTFEYEVTHPKWKNYEVLNSFIQIDFKENYGADFEFLQNQKPHSILLAEGSEIEVKTKKII</sequence>
<proteinExistence type="predicted"/>
<reference evidence="2" key="1">
    <citation type="journal article" date="2019" name="Int. J. Syst. Evol. Microbiol.">
        <title>The Global Catalogue of Microorganisms (GCM) 10K type strain sequencing project: providing services to taxonomists for standard genome sequencing and annotation.</title>
        <authorList>
            <consortium name="The Broad Institute Genomics Platform"/>
            <consortium name="The Broad Institute Genome Sequencing Center for Infectious Disease"/>
            <person name="Wu L."/>
            <person name="Ma J."/>
        </authorList>
    </citation>
    <scope>NUCLEOTIDE SEQUENCE [LARGE SCALE GENOMIC DNA]</scope>
    <source>
        <strain evidence="2">CGMCC 1.7656</strain>
    </source>
</reference>
<evidence type="ECO:0000313" key="1">
    <source>
        <dbReference type="EMBL" id="GGP01630.1"/>
    </source>
</evidence>
<comment type="caution">
    <text evidence="1">The sequence shown here is derived from an EMBL/GenBank/DDBJ whole genome shotgun (WGS) entry which is preliminary data.</text>
</comment>
<dbReference type="Pfam" id="PF09844">
    <property type="entry name" value="DUF2071"/>
    <property type="match status" value="1"/>
</dbReference>
<name>A0ABQ2NGE2_9FLAO</name>
<dbReference type="PANTHER" id="PTHR39186:SF1">
    <property type="entry name" value="DUF2071 DOMAIN-CONTAINING PROTEIN"/>
    <property type="match status" value="1"/>
</dbReference>
<evidence type="ECO:0008006" key="3">
    <source>
        <dbReference type="Google" id="ProtNLM"/>
    </source>
</evidence>
<dbReference type="InterPro" id="IPR018644">
    <property type="entry name" value="DUF2071"/>
</dbReference>
<dbReference type="EMBL" id="BMLV01000001">
    <property type="protein sequence ID" value="GGP01630.1"/>
    <property type="molecule type" value="Genomic_DNA"/>
</dbReference>